<accession>A0A0D6LKG8</accession>
<evidence type="ECO:0000313" key="3">
    <source>
        <dbReference type="Proteomes" id="UP000054495"/>
    </source>
</evidence>
<protein>
    <recommendedName>
        <fullName evidence="1">EGF-like domain-containing protein</fullName>
    </recommendedName>
</protein>
<dbReference type="PROSITE" id="PS00022">
    <property type="entry name" value="EGF_1"/>
    <property type="match status" value="1"/>
</dbReference>
<evidence type="ECO:0000313" key="2">
    <source>
        <dbReference type="EMBL" id="EPB70496.1"/>
    </source>
</evidence>
<dbReference type="Proteomes" id="UP000054495">
    <property type="component" value="Unassembled WGS sequence"/>
</dbReference>
<sequence>MCHCPSGQVGMTCPQPIQLNCPAMTCPPPPPCNPFPTLPTFAPPQSNGVQVKQFFN</sequence>
<feature type="domain" description="EGF-like" evidence="1">
    <location>
        <begin position="2"/>
        <end position="13"/>
    </location>
</feature>
<dbReference type="EMBL" id="KE125186">
    <property type="protein sequence ID" value="EPB70496.1"/>
    <property type="molecule type" value="Genomic_DNA"/>
</dbReference>
<dbReference type="InterPro" id="IPR000742">
    <property type="entry name" value="EGF"/>
</dbReference>
<evidence type="ECO:0000259" key="1">
    <source>
        <dbReference type="PROSITE" id="PS00022"/>
    </source>
</evidence>
<gene>
    <name evidence="2" type="ORF">ANCCEY_10405</name>
</gene>
<keyword evidence="3" id="KW-1185">Reference proteome</keyword>
<organism evidence="2 3">
    <name type="scientific">Ancylostoma ceylanicum</name>
    <dbReference type="NCBI Taxonomy" id="53326"/>
    <lineage>
        <taxon>Eukaryota</taxon>
        <taxon>Metazoa</taxon>
        <taxon>Ecdysozoa</taxon>
        <taxon>Nematoda</taxon>
        <taxon>Chromadorea</taxon>
        <taxon>Rhabditida</taxon>
        <taxon>Rhabditina</taxon>
        <taxon>Rhabditomorpha</taxon>
        <taxon>Strongyloidea</taxon>
        <taxon>Ancylostomatidae</taxon>
        <taxon>Ancylostomatinae</taxon>
        <taxon>Ancylostoma</taxon>
    </lineage>
</organism>
<name>A0A0D6LKG8_9BILA</name>
<proteinExistence type="predicted"/>
<dbReference type="AlphaFoldDB" id="A0A0D6LKG8"/>
<reference evidence="2 3" key="1">
    <citation type="submission" date="2013-05" db="EMBL/GenBank/DDBJ databases">
        <title>Draft genome of the parasitic nematode Anyclostoma ceylanicum.</title>
        <authorList>
            <person name="Mitreva M."/>
        </authorList>
    </citation>
    <scope>NUCLEOTIDE SEQUENCE [LARGE SCALE GENOMIC DNA]</scope>
</reference>